<dbReference type="SMART" id="SM01323">
    <property type="entry name" value="YajC"/>
    <property type="match status" value="1"/>
</dbReference>
<comment type="subcellular location">
    <subcellularLocation>
        <location evidence="1">Cell membrane</location>
        <topology evidence="1">Single-pass membrane protein</topology>
    </subcellularLocation>
</comment>
<reference evidence="11 12" key="1">
    <citation type="submission" date="2024-09" db="EMBL/GenBank/DDBJ databases">
        <authorList>
            <person name="Sun Q."/>
            <person name="Mori K."/>
        </authorList>
    </citation>
    <scope>NUCLEOTIDE SEQUENCE [LARGE SCALE GENOMIC DNA]</scope>
    <source>
        <strain evidence="11 12">CCM 4839</strain>
    </source>
</reference>
<evidence type="ECO:0000256" key="7">
    <source>
        <dbReference type="ARBA" id="ARBA00022989"/>
    </source>
</evidence>
<keyword evidence="6" id="KW-0653">Protein transport</keyword>
<name>A0ABV6J9Z4_9BACL</name>
<proteinExistence type="inferred from homology"/>
<evidence type="ECO:0000313" key="11">
    <source>
        <dbReference type="EMBL" id="MFC0392709.1"/>
    </source>
</evidence>
<evidence type="ECO:0000256" key="3">
    <source>
        <dbReference type="ARBA" id="ARBA00022448"/>
    </source>
</evidence>
<keyword evidence="3" id="KW-0813">Transport</keyword>
<dbReference type="NCBIfam" id="TIGR00739">
    <property type="entry name" value="yajC"/>
    <property type="match status" value="1"/>
</dbReference>
<accession>A0ABV6J9Z4</accession>
<dbReference type="Proteomes" id="UP001589818">
    <property type="component" value="Unassembled WGS sequence"/>
</dbReference>
<gene>
    <name evidence="11" type="primary">yajC</name>
    <name evidence="11" type="ORF">ACFFJ8_15160</name>
</gene>
<evidence type="ECO:0000256" key="4">
    <source>
        <dbReference type="ARBA" id="ARBA00022475"/>
    </source>
</evidence>
<keyword evidence="4" id="KW-1003">Cell membrane</keyword>
<comment type="caution">
    <text evidence="11">The sequence shown here is derived from an EMBL/GenBank/DDBJ whole genome shotgun (WGS) entry which is preliminary data.</text>
</comment>
<keyword evidence="12" id="KW-1185">Reference proteome</keyword>
<evidence type="ECO:0000313" key="12">
    <source>
        <dbReference type="Proteomes" id="UP001589818"/>
    </source>
</evidence>
<evidence type="ECO:0000256" key="8">
    <source>
        <dbReference type="ARBA" id="ARBA00023010"/>
    </source>
</evidence>
<dbReference type="PANTHER" id="PTHR33909:SF1">
    <property type="entry name" value="SEC TRANSLOCON ACCESSORY COMPLEX SUBUNIT YAJC"/>
    <property type="match status" value="1"/>
</dbReference>
<sequence>MWVAAETGGLGGLGALGSILPFVLMFAVFYFLLIRPQQRKQKHRSAMLNQLKKGDKVVTIGGMHGTILEITDDVVVLRINDTTKVTFDRSAINNVSSSAAAPVEKKEDKTEETKA</sequence>
<evidence type="ECO:0000256" key="5">
    <source>
        <dbReference type="ARBA" id="ARBA00022692"/>
    </source>
</evidence>
<dbReference type="PRINTS" id="PR01853">
    <property type="entry name" value="YAJCTRNLCASE"/>
</dbReference>
<comment type="similarity">
    <text evidence="2">Belongs to the YajC family.</text>
</comment>
<protein>
    <submittedName>
        <fullName evidence="11">Preprotein translocase subunit YajC</fullName>
    </submittedName>
</protein>
<dbReference type="InterPro" id="IPR003849">
    <property type="entry name" value="Preprotein_translocase_YajC"/>
</dbReference>
<keyword evidence="5 10" id="KW-0812">Transmembrane</keyword>
<evidence type="ECO:0000256" key="6">
    <source>
        <dbReference type="ARBA" id="ARBA00022927"/>
    </source>
</evidence>
<dbReference type="RefSeq" id="WP_204818854.1">
    <property type="nucleotide sequence ID" value="NZ_JANHOF010000005.1"/>
</dbReference>
<dbReference type="EMBL" id="JBHLVF010000023">
    <property type="protein sequence ID" value="MFC0392709.1"/>
    <property type="molecule type" value="Genomic_DNA"/>
</dbReference>
<feature type="transmembrane region" description="Helical" evidence="10">
    <location>
        <begin position="12"/>
        <end position="34"/>
    </location>
</feature>
<evidence type="ECO:0000256" key="9">
    <source>
        <dbReference type="ARBA" id="ARBA00023136"/>
    </source>
</evidence>
<evidence type="ECO:0000256" key="2">
    <source>
        <dbReference type="ARBA" id="ARBA00006742"/>
    </source>
</evidence>
<keyword evidence="7 10" id="KW-1133">Transmembrane helix</keyword>
<evidence type="ECO:0000256" key="10">
    <source>
        <dbReference type="SAM" id="Phobius"/>
    </source>
</evidence>
<dbReference type="Pfam" id="PF02699">
    <property type="entry name" value="YajC"/>
    <property type="match status" value="1"/>
</dbReference>
<keyword evidence="8" id="KW-0811">Translocation</keyword>
<organism evidence="11 12">
    <name type="scientific">Paenibacillus mendelii</name>
    <dbReference type="NCBI Taxonomy" id="206163"/>
    <lineage>
        <taxon>Bacteria</taxon>
        <taxon>Bacillati</taxon>
        <taxon>Bacillota</taxon>
        <taxon>Bacilli</taxon>
        <taxon>Bacillales</taxon>
        <taxon>Paenibacillaceae</taxon>
        <taxon>Paenibacillus</taxon>
    </lineage>
</organism>
<evidence type="ECO:0000256" key="1">
    <source>
        <dbReference type="ARBA" id="ARBA00004162"/>
    </source>
</evidence>
<keyword evidence="9 10" id="KW-0472">Membrane</keyword>
<dbReference type="PANTHER" id="PTHR33909">
    <property type="entry name" value="SEC TRANSLOCON ACCESSORY COMPLEX SUBUNIT YAJC"/>
    <property type="match status" value="1"/>
</dbReference>